<dbReference type="InterPro" id="IPR050738">
    <property type="entry name" value="Sulfatase"/>
</dbReference>
<proteinExistence type="inferred from homology"/>
<dbReference type="PROSITE" id="PS51257">
    <property type="entry name" value="PROKAR_LIPOPROTEIN"/>
    <property type="match status" value="1"/>
</dbReference>
<dbReference type="Proteomes" id="UP000184164">
    <property type="component" value="Unassembled WGS sequence"/>
</dbReference>
<evidence type="ECO:0000313" key="8">
    <source>
        <dbReference type="EMBL" id="SHE65211.1"/>
    </source>
</evidence>
<dbReference type="AlphaFoldDB" id="A0A1M4V895"/>
<dbReference type="PANTHER" id="PTHR42693:SF42">
    <property type="entry name" value="ARYLSULFATASE G"/>
    <property type="match status" value="1"/>
</dbReference>
<dbReference type="CDD" id="cd16144">
    <property type="entry name" value="ARS_like"/>
    <property type="match status" value="1"/>
</dbReference>
<evidence type="ECO:0000256" key="2">
    <source>
        <dbReference type="ARBA" id="ARBA00008779"/>
    </source>
</evidence>
<evidence type="ECO:0000256" key="6">
    <source>
        <dbReference type="ARBA" id="ARBA00022837"/>
    </source>
</evidence>
<organism evidence="8 9">
    <name type="scientific">Mariniphaga anaerophila</name>
    <dbReference type="NCBI Taxonomy" id="1484053"/>
    <lineage>
        <taxon>Bacteria</taxon>
        <taxon>Pseudomonadati</taxon>
        <taxon>Bacteroidota</taxon>
        <taxon>Bacteroidia</taxon>
        <taxon>Marinilabiliales</taxon>
        <taxon>Prolixibacteraceae</taxon>
        <taxon>Mariniphaga</taxon>
    </lineage>
</organism>
<accession>A0A1M4V895</accession>
<dbReference type="PANTHER" id="PTHR42693">
    <property type="entry name" value="ARYLSULFATASE FAMILY MEMBER"/>
    <property type="match status" value="1"/>
</dbReference>
<sequence length="475" mass="54094">MESRWRMENGFYRKTVLWVILLLTGFSCDNFSIHKKHLVHERPNIVFVLVDDLGWNDVGFMGSSYFETTNLDKFAKESIVFENAYSGAPNGMSSRICLMSGMYDLNTEVRNRTESLRIEKLVGDSDLVSNFTFLEDSAYTMAEMLKDAGYVTGMFGKWQLSHDPTTQGFDVNVGGGIESSPKSYFAPYQNLDIQAPEGECLTDRLTDEALRFVENNQNNLFFLYLPFYAVHTPIQGKQAIIKKYRQKREEENQNNPSYASMVEVVDYNIGRLLNKINELGLYKNTLVVFTSDNGGISAFSKQNPLRAAKGSCFEGGVRVPMAIRWPGKIKPRRSDMPVVNLDFFPTFMNLTQGTHPNAQALDGTDISEFLLDNKALKERPILFYSPGVLQTNEKGECLDRLLDEESEASVRLGDWKLHYSLESKETLLFNLKDDIGENDDLSVVYPEKTNELKRILEAWVNDKNRRNFNSAGLNF</sequence>
<dbReference type="Gene3D" id="3.40.720.10">
    <property type="entry name" value="Alkaline Phosphatase, subunit A"/>
    <property type="match status" value="1"/>
</dbReference>
<dbReference type="OrthoDB" id="9765065at2"/>
<keyword evidence="4" id="KW-0732">Signal</keyword>
<dbReference type="GO" id="GO:0004065">
    <property type="term" value="F:arylsulfatase activity"/>
    <property type="evidence" value="ECO:0007669"/>
    <property type="project" value="TreeGrafter"/>
</dbReference>
<evidence type="ECO:0000256" key="5">
    <source>
        <dbReference type="ARBA" id="ARBA00022801"/>
    </source>
</evidence>
<comment type="similarity">
    <text evidence="2">Belongs to the sulfatase family.</text>
</comment>
<keyword evidence="6" id="KW-0106">Calcium</keyword>
<keyword evidence="9" id="KW-1185">Reference proteome</keyword>
<evidence type="ECO:0000313" key="9">
    <source>
        <dbReference type="Proteomes" id="UP000184164"/>
    </source>
</evidence>
<gene>
    <name evidence="8" type="ORF">SAMN05444274_10220</name>
</gene>
<reference evidence="8 9" key="1">
    <citation type="submission" date="2016-11" db="EMBL/GenBank/DDBJ databases">
        <authorList>
            <person name="Jaros S."/>
            <person name="Januszkiewicz K."/>
            <person name="Wedrychowicz H."/>
        </authorList>
    </citation>
    <scope>NUCLEOTIDE SEQUENCE [LARGE SCALE GENOMIC DNA]</scope>
    <source>
        <strain evidence="8 9">DSM 26910</strain>
    </source>
</reference>
<dbReference type="EMBL" id="FQUM01000002">
    <property type="protein sequence ID" value="SHE65211.1"/>
    <property type="molecule type" value="Genomic_DNA"/>
</dbReference>
<evidence type="ECO:0000256" key="3">
    <source>
        <dbReference type="ARBA" id="ARBA00022723"/>
    </source>
</evidence>
<protein>
    <submittedName>
        <fullName evidence="8">Arylsulfatase A</fullName>
    </submittedName>
</protein>
<name>A0A1M4V895_9BACT</name>
<dbReference type="InterPro" id="IPR000917">
    <property type="entry name" value="Sulfatase_N"/>
</dbReference>
<keyword evidence="5" id="KW-0378">Hydrolase</keyword>
<dbReference type="Pfam" id="PF00884">
    <property type="entry name" value="Sulfatase"/>
    <property type="match status" value="1"/>
</dbReference>
<dbReference type="GO" id="GO:0046872">
    <property type="term" value="F:metal ion binding"/>
    <property type="evidence" value="ECO:0007669"/>
    <property type="project" value="UniProtKB-KW"/>
</dbReference>
<dbReference type="InterPro" id="IPR017850">
    <property type="entry name" value="Alkaline_phosphatase_core_sf"/>
</dbReference>
<dbReference type="STRING" id="1484053.SAMN05444274_10220"/>
<feature type="domain" description="Sulfatase N-terminal" evidence="7">
    <location>
        <begin position="43"/>
        <end position="351"/>
    </location>
</feature>
<dbReference type="SUPFAM" id="SSF53649">
    <property type="entry name" value="Alkaline phosphatase-like"/>
    <property type="match status" value="1"/>
</dbReference>
<evidence type="ECO:0000259" key="7">
    <source>
        <dbReference type="Pfam" id="PF00884"/>
    </source>
</evidence>
<keyword evidence="3" id="KW-0479">Metal-binding</keyword>
<comment type="cofactor">
    <cofactor evidence="1">
        <name>Ca(2+)</name>
        <dbReference type="ChEBI" id="CHEBI:29108"/>
    </cofactor>
</comment>
<dbReference type="Gene3D" id="3.30.1120.10">
    <property type="match status" value="1"/>
</dbReference>
<dbReference type="RefSeq" id="WP_072998964.1">
    <property type="nucleotide sequence ID" value="NZ_FQUM01000002.1"/>
</dbReference>
<evidence type="ECO:0000256" key="1">
    <source>
        <dbReference type="ARBA" id="ARBA00001913"/>
    </source>
</evidence>
<evidence type="ECO:0000256" key="4">
    <source>
        <dbReference type="ARBA" id="ARBA00022729"/>
    </source>
</evidence>